<protein>
    <recommendedName>
        <fullName evidence="2 4">acylphosphatase</fullName>
        <ecNumber evidence="2 4">3.6.1.7</ecNumber>
    </recommendedName>
</protein>
<evidence type="ECO:0000256" key="3">
    <source>
        <dbReference type="ARBA" id="ARBA00047645"/>
    </source>
</evidence>
<evidence type="ECO:0000256" key="4">
    <source>
        <dbReference type="PROSITE-ProRule" id="PRU00520"/>
    </source>
</evidence>
<dbReference type="PROSITE" id="PS51160">
    <property type="entry name" value="ACYLPHOSPHATASE_3"/>
    <property type="match status" value="1"/>
</dbReference>
<dbReference type="InterPro" id="IPR020456">
    <property type="entry name" value="Acylphosphatase"/>
</dbReference>
<evidence type="ECO:0000313" key="8">
    <source>
        <dbReference type="Proteomes" id="UP000193391"/>
    </source>
</evidence>
<dbReference type="AlphaFoldDB" id="A0A1Y2KWV6"/>
<comment type="similarity">
    <text evidence="1 5">Belongs to the acylphosphatase family.</text>
</comment>
<sequence>MAVLVRIEGRVQGVWYRAWTVEQARKRGLTGWVRNRADGTVEAVFCGAPSVVQSMLSAAQQGPENARVERIHEQAVPIVEDLSGFEKRSTL</sequence>
<dbReference type="EMBL" id="JFKA01000010">
    <property type="protein sequence ID" value="OSQ36668.1"/>
    <property type="molecule type" value="Genomic_DNA"/>
</dbReference>
<feature type="domain" description="Acylphosphatase-like" evidence="6">
    <location>
        <begin position="2"/>
        <end position="89"/>
    </location>
</feature>
<dbReference type="Pfam" id="PF00708">
    <property type="entry name" value="Acylphosphatase"/>
    <property type="match status" value="1"/>
</dbReference>
<comment type="caution">
    <text evidence="7">The sequence shown here is derived from an EMBL/GenBank/DDBJ whole genome shotgun (WGS) entry which is preliminary data.</text>
</comment>
<organism evidence="7 8">
    <name type="scientific">Thalassospira mesophila</name>
    <dbReference type="NCBI Taxonomy" id="1293891"/>
    <lineage>
        <taxon>Bacteria</taxon>
        <taxon>Pseudomonadati</taxon>
        <taxon>Pseudomonadota</taxon>
        <taxon>Alphaproteobacteria</taxon>
        <taxon>Rhodospirillales</taxon>
        <taxon>Thalassospiraceae</taxon>
        <taxon>Thalassospira</taxon>
    </lineage>
</organism>
<dbReference type="PROSITE" id="PS00151">
    <property type="entry name" value="ACYLPHOSPHATASE_2"/>
    <property type="match status" value="1"/>
</dbReference>
<keyword evidence="8" id="KW-1185">Reference proteome</keyword>
<reference evidence="7 8" key="1">
    <citation type="submission" date="2014-03" db="EMBL/GenBank/DDBJ databases">
        <title>The draft genome sequence of Thalassospira mesophila JCM 18969.</title>
        <authorList>
            <person name="Lai Q."/>
            <person name="Shao Z."/>
        </authorList>
    </citation>
    <scope>NUCLEOTIDE SEQUENCE [LARGE SCALE GENOMIC DNA]</scope>
    <source>
        <strain evidence="7 8">JCM 18969</strain>
    </source>
</reference>
<dbReference type="SUPFAM" id="SSF54975">
    <property type="entry name" value="Acylphosphatase/BLUF domain-like"/>
    <property type="match status" value="1"/>
</dbReference>
<dbReference type="Proteomes" id="UP000193391">
    <property type="component" value="Unassembled WGS sequence"/>
</dbReference>
<dbReference type="InterPro" id="IPR036046">
    <property type="entry name" value="Acylphosphatase-like_dom_sf"/>
</dbReference>
<evidence type="ECO:0000256" key="5">
    <source>
        <dbReference type="RuleBase" id="RU004168"/>
    </source>
</evidence>
<comment type="catalytic activity">
    <reaction evidence="3 4">
        <text>an acyl phosphate + H2O = a carboxylate + phosphate + H(+)</text>
        <dbReference type="Rhea" id="RHEA:14965"/>
        <dbReference type="ChEBI" id="CHEBI:15377"/>
        <dbReference type="ChEBI" id="CHEBI:15378"/>
        <dbReference type="ChEBI" id="CHEBI:29067"/>
        <dbReference type="ChEBI" id="CHEBI:43474"/>
        <dbReference type="ChEBI" id="CHEBI:59918"/>
        <dbReference type="EC" id="3.6.1.7"/>
    </reaction>
</comment>
<feature type="active site" evidence="4">
    <location>
        <position position="35"/>
    </location>
</feature>
<gene>
    <name evidence="7" type="ORF">TMES_17710</name>
</gene>
<keyword evidence="4" id="KW-0378">Hydrolase</keyword>
<dbReference type="Gene3D" id="3.30.70.100">
    <property type="match status" value="1"/>
</dbReference>
<dbReference type="STRING" id="1293891.TMES_17710"/>
<dbReference type="EC" id="3.6.1.7" evidence="2 4"/>
<dbReference type="InterPro" id="IPR001792">
    <property type="entry name" value="Acylphosphatase-like_dom"/>
</dbReference>
<evidence type="ECO:0000313" key="7">
    <source>
        <dbReference type="EMBL" id="OSQ36668.1"/>
    </source>
</evidence>
<name>A0A1Y2KWV6_9PROT</name>
<evidence type="ECO:0000259" key="6">
    <source>
        <dbReference type="PROSITE" id="PS51160"/>
    </source>
</evidence>
<dbReference type="GO" id="GO:0003998">
    <property type="term" value="F:acylphosphatase activity"/>
    <property type="evidence" value="ECO:0007669"/>
    <property type="project" value="UniProtKB-EC"/>
</dbReference>
<dbReference type="InterPro" id="IPR017968">
    <property type="entry name" value="Acylphosphatase_CS"/>
</dbReference>
<dbReference type="PANTHER" id="PTHR47268:SF4">
    <property type="entry name" value="ACYLPHOSPHATASE"/>
    <property type="match status" value="1"/>
</dbReference>
<evidence type="ECO:0000256" key="2">
    <source>
        <dbReference type="ARBA" id="ARBA00012150"/>
    </source>
</evidence>
<accession>A0A1Y2KWV6</accession>
<proteinExistence type="inferred from homology"/>
<evidence type="ECO:0000256" key="1">
    <source>
        <dbReference type="ARBA" id="ARBA00005614"/>
    </source>
</evidence>
<dbReference type="PANTHER" id="PTHR47268">
    <property type="entry name" value="ACYLPHOSPHATASE"/>
    <property type="match status" value="1"/>
</dbReference>
<feature type="active site" evidence="4">
    <location>
        <position position="17"/>
    </location>
</feature>
<dbReference type="PRINTS" id="PR00112">
    <property type="entry name" value="ACYLPHPHTASE"/>
</dbReference>